<gene>
    <name evidence="1" type="ORF">T01_11403</name>
</gene>
<protein>
    <submittedName>
        <fullName evidence="1">Uncharacterized protein</fullName>
    </submittedName>
</protein>
<dbReference type="EMBL" id="JYDH01000234">
    <property type="protein sequence ID" value="KRY27801.1"/>
    <property type="molecule type" value="Genomic_DNA"/>
</dbReference>
<name>A0A0V1AT69_TRISP</name>
<dbReference type="InParanoid" id="A0A0V1AT69"/>
<dbReference type="Proteomes" id="UP000054776">
    <property type="component" value="Unassembled WGS sequence"/>
</dbReference>
<dbReference type="OrthoDB" id="10358072at2759"/>
<dbReference type="AlphaFoldDB" id="A0A0V1AT69"/>
<comment type="caution">
    <text evidence="1">The sequence shown here is derived from an EMBL/GenBank/DDBJ whole genome shotgun (WGS) entry which is preliminary data.</text>
</comment>
<evidence type="ECO:0000313" key="2">
    <source>
        <dbReference type="Proteomes" id="UP000054776"/>
    </source>
</evidence>
<evidence type="ECO:0000313" key="1">
    <source>
        <dbReference type="EMBL" id="KRY27801.1"/>
    </source>
</evidence>
<sequence length="214" mass="24658">MYNQVVVNSILKTQCQIIKSRKVIHRNIELQKNKMVQNYEANLSLLWKTKSYLRIKTSIKYIEEWRRGQHEANLQTKGVIHESLIYNSSVLALMLQIANMPGAGPKIKADIVWRNQKASYHVAGSSLRLHKRVPALLLIIGLMVSMHLKTEVGKADSPRRAKCINEYYKAVFLTKRQEFDADGNRLRCYKTPDVLVNLSVAFAVTYPRLSCREE</sequence>
<keyword evidence="2" id="KW-1185">Reference proteome</keyword>
<proteinExistence type="predicted"/>
<reference evidence="1 2" key="1">
    <citation type="submission" date="2015-01" db="EMBL/GenBank/DDBJ databases">
        <title>Evolution of Trichinella species and genotypes.</title>
        <authorList>
            <person name="Korhonen P.K."/>
            <person name="Edoardo P."/>
            <person name="Giuseppe L.R."/>
            <person name="Gasser R.B."/>
        </authorList>
    </citation>
    <scope>NUCLEOTIDE SEQUENCE [LARGE SCALE GENOMIC DNA]</scope>
    <source>
        <strain evidence="1">ISS3</strain>
    </source>
</reference>
<accession>A0A0V1AT69</accession>
<organism evidence="1 2">
    <name type="scientific">Trichinella spiralis</name>
    <name type="common">Trichina worm</name>
    <dbReference type="NCBI Taxonomy" id="6334"/>
    <lineage>
        <taxon>Eukaryota</taxon>
        <taxon>Metazoa</taxon>
        <taxon>Ecdysozoa</taxon>
        <taxon>Nematoda</taxon>
        <taxon>Enoplea</taxon>
        <taxon>Dorylaimia</taxon>
        <taxon>Trichinellida</taxon>
        <taxon>Trichinellidae</taxon>
        <taxon>Trichinella</taxon>
    </lineage>
</organism>